<comment type="caution">
    <text evidence="4">The sequence shown here is derived from an EMBL/GenBank/DDBJ whole genome shotgun (WGS) entry which is preliminary data.</text>
</comment>
<dbReference type="PIRSF" id="PIRSF034409">
    <property type="entry name" value="Oligosach_lyase"/>
    <property type="match status" value="1"/>
</dbReference>
<comment type="subcellular location">
    <subcellularLocation>
        <location evidence="1">Cell envelope</location>
    </subcellularLocation>
</comment>
<organism evidence="4 5">
    <name type="scientific">Paenibacillus lautus</name>
    <name type="common">Bacillus lautus</name>
    <dbReference type="NCBI Taxonomy" id="1401"/>
    <lineage>
        <taxon>Bacteria</taxon>
        <taxon>Bacillati</taxon>
        <taxon>Bacillota</taxon>
        <taxon>Bacilli</taxon>
        <taxon>Bacillales</taxon>
        <taxon>Paenibacillaceae</taxon>
        <taxon>Paenibacillus</taxon>
    </lineage>
</organism>
<dbReference type="STRING" id="1401.BK123_07530"/>
<accession>A0A1R1B5T7</accession>
<dbReference type="InterPro" id="IPR012364">
    <property type="entry name" value="Oligosacch_lyase"/>
</dbReference>
<dbReference type="Gene3D" id="2.60.40.10">
    <property type="entry name" value="Immunoglobulins"/>
    <property type="match status" value="1"/>
</dbReference>
<sequence>MKTLFEPKSGLLSVPYQPDEESKLLENPPRFTWMPGQLDNDRYMLQISTSPSYETEATTTISPIPYNLYTPEQPLEPGTYYWRYALLTGEQVEDTADLDHDRSSWSQSRMFHVPEGLPETPLPGREERYERTHTGHPRLWLDEQGIEAFREGLRKDDDYCGWRAFYEKSVLPWLDKPLIPEPERYPGNKRVAKLWRKMYMDCQETLYVIRHLSVAGVILQDDVLIAKAKTWLLHAARWDTEGTTSRDYNDEAAFRMVGALAWGYDWLHDYLSAEEIDLVRGALLRRTEQVAFHVMERSKIHHVPYDSHAVRSLSSVLVPACIAMLHEEAEAQTWLDYTLEYYACLYSPWGGEDGGWAEGPLYWTTGMAFVIDALNLIRNYVSIDFYQRPFFGRTGDFPLYCSSPDTIRASFGDQSYLGEPVSLKTAFNIRQFAGITGNGLYQWYYEQVAKADTDADSKFYNYGWWDFRFDDMLYRHDYPQVEAVSPSVTVLFSIDNVSEAKDGTIQAVKWFRDIDWVAMHHRMDDPDEHIMLLAKSSRYGSMSHSHGDQNGFLLHAYGEPLAIESGYYIAFGSTMHMNWRRQTRSTNNILIDGHGQYAGKDKVLCIEASGKVEQVDALSGYGYARMNATQAYRENVPNLERYVREIYFFDESYFVIVDTVDLAEPASIEWLFHTLNRMKLSGQTFRVMGSKAEMEGRFVYCSSGDLWLNQHNQFTDVDPEEIEGLDNQWHLHAETKSATSHRIATLLVPMRAHESKYVSYFLDDQDHGVHIYFTNEDGNTRKVEVPKAY</sequence>
<dbReference type="Pfam" id="PF16332">
    <property type="entry name" value="DUF4962"/>
    <property type="match status" value="1"/>
</dbReference>
<name>A0A1R1B5T7_PAELA</name>
<reference evidence="4 5" key="1">
    <citation type="submission" date="2016-11" db="EMBL/GenBank/DDBJ databases">
        <title>Paenibacillus species isolates.</title>
        <authorList>
            <person name="Beno S.M."/>
        </authorList>
    </citation>
    <scope>NUCLEOTIDE SEQUENCE [LARGE SCALE GENOMIC DNA]</scope>
    <source>
        <strain evidence="4 5">FSL F4-0100</strain>
    </source>
</reference>
<evidence type="ECO:0000313" key="5">
    <source>
        <dbReference type="Proteomes" id="UP000187074"/>
    </source>
</evidence>
<dbReference type="OrthoDB" id="9772435at2"/>
<dbReference type="Gene3D" id="1.50.10.100">
    <property type="entry name" value="Chondroitin AC/alginate lyase"/>
    <property type="match status" value="1"/>
</dbReference>
<evidence type="ECO:0000256" key="1">
    <source>
        <dbReference type="ARBA" id="ARBA00004196"/>
    </source>
</evidence>
<dbReference type="InterPro" id="IPR008929">
    <property type="entry name" value="Chondroitin_lyas"/>
</dbReference>
<feature type="domain" description="Heparinase II N-terminal" evidence="3">
    <location>
        <begin position="40"/>
        <end position="464"/>
    </location>
</feature>
<dbReference type="Proteomes" id="UP000187074">
    <property type="component" value="Unassembled WGS sequence"/>
</dbReference>
<dbReference type="InterPro" id="IPR032518">
    <property type="entry name" value="HepII_N"/>
</dbReference>
<proteinExistence type="predicted"/>
<dbReference type="RefSeq" id="WP_076321755.1">
    <property type="nucleotide sequence ID" value="NZ_MRTF01000002.1"/>
</dbReference>
<keyword evidence="4" id="KW-0456">Lyase</keyword>
<dbReference type="InterPro" id="IPR013783">
    <property type="entry name" value="Ig-like_fold"/>
</dbReference>
<dbReference type="GO" id="GO:0030313">
    <property type="term" value="C:cell envelope"/>
    <property type="evidence" value="ECO:0007669"/>
    <property type="project" value="UniProtKB-SubCell"/>
</dbReference>
<dbReference type="EMBL" id="MRTF01000002">
    <property type="protein sequence ID" value="OME94935.1"/>
    <property type="molecule type" value="Genomic_DNA"/>
</dbReference>
<dbReference type="AlphaFoldDB" id="A0A1R1B5T7"/>
<dbReference type="SUPFAM" id="SSF48230">
    <property type="entry name" value="Chondroitin AC/alginate lyase"/>
    <property type="match status" value="1"/>
</dbReference>
<protein>
    <submittedName>
        <fullName evidence="4">Alginate lyase</fullName>
    </submittedName>
</protein>
<gene>
    <name evidence="4" type="ORF">BK123_07530</name>
</gene>
<evidence type="ECO:0000259" key="2">
    <source>
        <dbReference type="Pfam" id="PF07940"/>
    </source>
</evidence>
<evidence type="ECO:0000313" key="4">
    <source>
        <dbReference type="EMBL" id="OME94935.1"/>
    </source>
</evidence>
<dbReference type="Gene3D" id="2.70.98.70">
    <property type="match status" value="1"/>
</dbReference>
<evidence type="ECO:0000259" key="3">
    <source>
        <dbReference type="Pfam" id="PF16332"/>
    </source>
</evidence>
<dbReference type="GO" id="GO:0016829">
    <property type="term" value="F:lyase activity"/>
    <property type="evidence" value="ECO:0007669"/>
    <property type="project" value="UniProtKB-KW"/>
</dbReference>
<dbReference type="InterPro" id="IPR012480">
    <property type="entry name" value="Hepar_II_III_C"/>
</dbReference>
<feature type="domain" description="Heparinase II/III-like C-terminal" evidence="2">
    <location>
        <begin position="508"/>
        <end position="752"/>
    </location>
</feature>
<dbReference type="Pfam" id="PF07940">
    <property type="entry name" value="Hepar_II_III_C"/>
    <property type="match status" value="1"/>
</dbReference>